<name>A0ABR8SQ52_9BACL</name>
<reference evidence="1 2" key="1">
    <citation type="submission" date="2020-08" db="EMBL/GenBank/DDBJ databases">
        <title>A Genomic Blueprint of the Chicken Gut Microbiome.</title>
        <authorList>
            <person name="Gilroy R."/>
            <person name="Ravi A."/>
            <person name="Getino M."/>
            <person name="Pursley I."/>
            <person name="Horton D.L."/>
            <person name="Alikhan N.-F."/>
            <person name="Baker D."/>
            <person name="Gharbi K."/>
            <person name="Hall N."/>
            <person name="Watson M."/>
            <person name="Adriaenssens E.M."/>
            <person name="Foster-Nyarko E."/>
            <person name="Jarju S."/>
            <person name="Secka A."/>
            <person name="Antonio M."/>
            <person name="Oren A."/>
            <person name="Chaudhuri R."/>
            <person name="La Ragione R.M."/>
            <person name="Hildebrand F."/>
            <person name="Pallen M.J."/>
        </authorList>
    </citation>
    <scope>NUCLEOTIDE SEQUENCE [LARGE SCALE GENOMIC DNA]</scope>
    <source>
        <strain evidence="1 2">Sa2CUA10</strain>
    </source>
</reference>
<evidence type="ECO:0000313" key="2">
    <source>
        <dbReference type="Proteomes" id="UP000603641"/>
    </source>
</evidence>
<evidence type="ECO:0008006" key="3">
    <source>
        <dbReference type="Google" id="ProtNLM"/>
    </source>
</evidence>
<protein>
    <recommendedName>
        <fullName evidence="3">SR1 protein</fullName>
    </recommendedName>
</protein>
<sequence>MKELVGTCSICGVQLFCVDGFFQGHIVNNQNFCLSCRPNNERGNSRTIKKAEERA</sequence>
<comment type="caution">
    <text evidence="1">The sequence shown here is derived from an EMBL/GenBank/DDBJ whole genome shotgun (WGS) entry which is preliminary data.</text>
</comment>
<evidence type="ECO:0000313" key="1">
    <source>
        <dbReference type="EMBL" id="MBD7965633.1"/>
    </source>
</evidence>
<accession>A0ABR8SQ52</accession>
<dbReference type="RefSeq" id="WP_191754883.1">
    <property type="nucleotide sequence ID" value="NZ_JACSQM010000008.1"/>
</dbReference>
<organism evidence="1 2">
    <name type="scientific">Fictibacillus norfolkensis</name>
    <dbReference type="NCBI Taxonomy" id="2762233"/>
    <lineage>
        <taxon>Bacteria</taxon>
        <taxon>Bacillati</taxon>
        <taxon>Bacillota</taxon>
        <taxon>Bacilli</taxon>
        <taxon>Bacillales</taxon>
        <taxon>Fictibacillaceae</taxon>
        <taxon>Fictibacillus</taxon>
    </lineage>
</organism>
<proteinExistence type="predicted"/>
<dbReference type="Proteomes" id="UP000603641">
    <property type="component" value="Unassembled WGS sequence"/>
</dbReference>
<dbReference type="EMBL" id="JACSQM010000008">
    <property type="protein sequence ID" value="MBD7965633.1"/>
    <property type="molecule type" value="Genomic_DNA"/>
</dbReference>
<gene>
    <name evidence="1" type="ORF">H9648_16335</name>
</gene>
<keyword evidence="2" id="KW-1185">Reference proteome</keyword>